<evidence type="ECO:0000313" key="7">
    <source>
        <dbReference type="Ensembl" id="ENSEBUP00000002382.1"/>
    </source>
</evidence>
<comment type="similarity">
    <text evidence="2">Belongs to the glycosyltransferase 47 family.</text>
</comment>
<feature type="domain" description="Glycosyl transferase 64" evidence="6">
    <location>
        <begin position="9"/>
        <end position="154"/>
    </location>
</feature>
<sequence length="169" mass="20141">MIACVYTSRVWRESRDQIVGFPGRFHAWDSTHQAWLYNSNYSCELSMVLTGAAFFHKYYGYLYSYVMPRAIRDLVDEYTNCEDIAMNFLVSHITRKPPIKVTSRWTFRCPGCPQALSHDESHFRERHKCINFFVRVYGYMPLVYTQFRADSVLFKTRLPHDKTKCFKFI</sequence>
<dbReference type="GO" id="GO:0016757">
    <property type="term" value="F:glycosyltransferase activity"/>
    <property type="evidence" value="ECO:0007669"/>
    <property type="project" value="InterPro"/>
</dbReference>
<keyword evidence="5" id="KW-1015">Disulfide bond</keyword>
<evidence type="ECO:0000256" key="5">
    <source>
        <dbReference type="ARBA" id="ARBA00023157"/>
    </source>
</evidence>
<dbReference type="Gene3D" id="3.90.550.10">
    <property type="entry name" value="Spore Coat Polysaccharide Biosynthesis Protein SpsA, Chain A"/>
    <property type="match status" value="1"/>
</dbReference>
<dbReference type="OMA" id="NERHECI"/>
<dbReference type="Ensembl" id="ENSEBUT00000002735.1">
    <property type="protein sequence ID" value="ENSEBUP00000002382.1"/>
    <property type="gene ID" value="ENSEBUG00000001860.1"/>
</dbReference>
<organism evidence="7 8">
    <name type="scientific">Eptatretus burgeri</name>
    <name type="common">Inshore hagfish</name>
    <dbReference type="NCBI Taxonomy" id="7764"/>
    <lineage>
        <taxon>Eukaryota</taxon>
        <taxon>Metazoa</taxon>
        <taxon>Chordata</taxon>
        <taxon>Craniata</taxon>
        <taxon>Vertebrata</taxon>
        <taxon>Cyclostomata</taxon>
        <taxon>Myxini</taxon>
        <taxon>Myxiniformes</taxon>
        <taxon>Myxinidae</taxon>
        <taxon>Eptatretinae</taxon>
        <taxon>Eptatretus</taxon>
    </lineage>
</organism>
<evidence type="ECO:0000259" key="6">
    <source>
        <dbReference type="Pfam" id="PF09258"/>
    </source>
</evidence>
<dbReference type="Pfam" id="PF09258">
    <property type="entry name" value="Glyco_transf_64"/>
    <property type="match status" value="1"/>
</dbReference>
<dbReference type="InterPro" id="IPR004263">
    <property type="entry name" value="Exostosin"/>
</dbReference>
<evidence type="ECO:0000313" key="8">
    <source>
        <dbReference type="Proteomes" id="UP000694388"/>
    </source>
</evidence>
<dbReference type="InterPro" id="IPR015338">
    <property type="entry name" value="GT64_dom"/>
</dbReference>
<keyword evidence="8" id="KW-1185">Reference proteome</keyword>
<evidence type="ECO:0000256" key="2">
    <source>
        <dbReference type="ARBA" id="ARBA00010271"/>
    </source>
</evidence>
<reference evidence="7" key="1">
    <citation type="submission" date="2025-08" db="UniProtKB">
        <authorList>
            <consortium name="Ensembl"/>
        </authorList>
    </citation>
    <scope>IDENTIFICATION</scope>
</reference>
<dbReference type="AlphaFoldDB" id="A0A8C4NFZ2"/>
<evidence type="ECO:0000256" key="3">
    <source>
        <dbReference type="ARBA" id="ARBA00022679"/>
    </source>
</evidence>
<evidence type="ECO:0000256" key="1">
    <source>
        <dbReference type="ARBA" id="ARBA00004648"/>
    </source>
</evidence>
<proteinExistence type="inferred from homology"/>
<dbReference type="SUPFAM" id="SSF53448">
    <property type="entry name" value="Nucleotide-diphospho-sugar transferases"/>
    <property type="match status" value="1"/>
</dbReference>
<reference evidence="7" key="2">
    <citation type="submission" date="2025-09" db="UniProtKB">
        <authorList>
            <consortium name="Ensembl"/>
        </authorList>
    </citation>
    <scope>IDENTIFICATION</scope>
</reference>
<dbReference type="GO" id="GO:0005789">
    <property type="term" value="C:endoplasmic reticulum membrane"/>
    <property type="evidence" value="ECO:0007669"/>
    <property type="project" value="UniProtKB-SubCell"/>
</dbReference>
<dbReference type="Proteomes" id="UP000694388">
    <property type="component" value="Unplaced"/>
</dbReference>
<dbReference type="PANTHER" id="PTHR48261">
    <property type="entry name" value="ACETYLGLUCOSAMINYLTRANSFERASE"/>
    <property type="match status" value="1"/>
</dbReference>
<dbReference type="GeneTree" id="ENSGT00940000156692"/>
<name>A0A8C4NFZ2_EPTBU</name>
<protein>
    <recommendedName>
        <fullName evidence="6">Glycosyl transferase 64 domain-containing protein</fullName>
    </recommendedName>
</protein>
<accession>A0A8C4NFZ2</accession>
<dbReference type="InterPro" id="IPR029044">
    <property type="entry name" value="Nucleotide-diphossugar_trans"/>
</dbReference>
<keyword evidence="4" id="KW-0472">Membrane</keyword>
<dbReference type="GO" id="GO:1901135">
    <property type="term" value="P:carbohydrate derivative metabolic process"/>
    <property type="evidence" value="ECO:0007669"/>
    <property type="project" value="UniProtKB-ARBA"/>
</dbReference>
<keyword evidence="3" id="KW-0808">Transferase</keyword>
<comment type="subcellular location">
    <subcellularLocation>
        <location evidence="1">Endoplasmic reticulum membrane</location>
        <topology evidence="1">Single-pass type II membrane protein</topology>
    </subcellularLocation>
</comment>
<dbReference type="PANTHER" id="PTHR48261:SF4">
    <property type="entry name" value="EXOSTOSIN LIKE GLYCOSYLTRANSFERASE 3"/>
    <property type="match status" value="1"/>
</dbReference>
<evidence type="ECO:0000256" key="4">
    <source>
        <dbReference type="ARBA" id="ARBA00023136"/>
    </source>
</evidence>